<dbReference type="PANTHER" id="PTHR23412">
    <property type="entry name" value="STEREOCILIN RELATED"/>
    <property type="match status" value="1"/>
</dbReference>
<evidence type="ECO:0000256" key="7">
    <source>
        <dbReference type="SAM" id="MobiDB-lite"/>
    </source>
</evidence>
<sequence>MDRRRFLLLSALCAVTATQTLSDQPRSDFLRPDTFNTTTEKQTTDQETESPASAVSTLFNPETNDAANTADYISTGNTRENTSMPSETEHSLQTESDMTNAAGFSSEPFISQTYAELEGTILFPNLTEATTSASTDHPSQSTGDFTKKKLTTNDAKAYTNNPNATPATEQVQTAPEETSEKWAALTKSTDASALTITGSAAQSVNDTTVTFPGSTITFEFTSEEPPTVTSMTSQVTAQGVLSIDDISGIFGTLQTLTPENAHDLEIVETWTCVKLIPILPFITPDFMYNMSKINFSCISYQTIVGGLNSAFTHMPVSRRQEITSVLVGFLGDSASACNKDVRNNSDWLILNFGQFFTFLAHSDLLRLNISWKSVIDSLNSEQKVELILTPELEDESSVREMFLSIIKSQSHLENFFTTFISIPTKRNISSISPIVSSIVLNMTLMMLEKSFSSFTPKTFALWFQTYLKGFLTGIGPDSFSGFPLSISCDSYSQIVKGCDGAFWSLTQKQTKIVYSFALDFLSHQVISGSSCVEKGNNNSDWILRNFGQFRILANFSDLIRLKRDFNGDVLAVDEFFTSTIHSSMFSCKGQSMGIFNGIFDLWYQLYVKVQPPALRRALDLFAEGQWSGSPSEGLTQTLLSAFVVECAALLTLPVLAQVCSTPSQLRGPGDVEAVMKTLETQQLPTFFDLLSQNIPLDYPPQLRKMFLRMVLERSDLWAPSVSDSEISLWLTRRLRPMLTALSSADVSQYFRIITGRGCELTLSAVRVLDSVRASMDGDTQHQIFSSIQQLLTAAPLRCYTGGSFLLFLKDYFLSFGFPDLKSFLELAPSDSRSQIVSTVSLSELSELIGAPQTLGDGSGLCELLKIYNQTRQYLEEVHLTLCVQAPLGPADLAQQILTCVWPKVLQLDTEWEVDLWFGRSLPRFLPLLSKSLINPEEMKNASCLSYRRIISVLGDSYNFSQTDFRAEDFYSSIKVYLSSDGSPRCFDTSDPQLNSTSWLLSYIGIFISFVSVTDLNSFVSSDKIGVFLENPENLELLNRITSIQPSVVDYYMTQLYLQNPSFNPVRVPGHFLCQIPSVAFTSRGEKDTLLLIQRVNAFCSGTKSLEISTALAGNFLSLSSSSLVFLGDQSVGLTEGQIFAASPTDLQGALSSLSSVPGWSQGQADAFVQTLAQANFSITTGSDLLSLGTLVKGVPSQAISNMESSELLTVSQSPSFLGNMLSAPLVLQFVFVQKIISVDERKVIENIPDALAGAIPTVLLVPQESTSVNLSLINQKQWKPEQAAVLFSSAASLSEDTEELAESLLQGFSCSSVQMMTATKVKKLVKACRRRAGRRKVQLHESQLICMYNYVKDDPSLNFTEVPSEVLLYYSSEKVSQVNCRSFFSAAGAADFSVLSSSLNKQNTLLSSARSCLGITGPGLTRDHLVVLGNLSCSLDPVSIRASDPWVIESLKNCADLSEGQITSVQELLLMGNTSYGNTSLWDQPTLESLVPLPLYFTDTFWQKFSPTLKRKFLKVFMPILRSANTEKPKLKNLFKRCNAALDAKSRVLRSTGKASSQQPLTSGLRVKENKSMCVLACVAGNITEVTIADASFPFGFTLDQFTACLEPKLLKENLAAAAAKVDDSDFQRVILDKLMQVYPSGLRDSVLKVLGSASRQATLQEISSWSITSLDTLAALMDRSNGAWDPEKSRQVILRYLNVPGNTLGVNELNTILSNLCSLNISTLRSITPAQLRNVDILDLSSCSSEQKSLLYSTANSSFRAERSNGPIYYQLIKSYLGGAPVEDIRALGSSNISLDISIFRSLSIPSLTALSVRDVRSLMGSSVSDLKVFENDSAVQVWLVAQPQSELDTLELGLRGGRVVAMSTTGYPSTLLNITSGGAGAGTSSSSGTSNATMLTNTTSQSATTATAHGKDTPTLITSRSSVTCTEGLSVSLSLSDGFGCSSSSLSICLLHRRPAPPRLASEGSVISERNGAL</sequence>
<evidence type="ECO:0008006" key="11">
    <source>
        <dbReference type="Google" id="ProtNLM"/>
    </source>
</evidence>
<dbReference type="OrthoDB" id="9329195at2759"/>
<evidence type="ECO:0000256" key="4">
    <source>
        <dbReference type="ARBA" id="ARBA00022889"/>
    </source>
</evidence>
<dbReference type="EMBL" id="SRMA01026244">
    <property type="protein sequence ID" value="TRY86166.1"/>
    <property type="molecule type" value="Genomic_DNA"/>
</dbReference>
<protein>
    <recommendedName>
        <fullName evidence="11">Stereocilin</fullName>
    </recommendedName>
</protein>
<keyword evidence="3 8" id="KW-0732">Signal</keyword>
<dbReference type="InterPro" id="IPR010335">
    <property type="entry name" value="Mesothelin"/>
</dbReference>
<reference evidence="9 10" key="1">
    <citation type="journal article" date="2019" name="Sci. Data">
        <title>Hybrid genome assembly and annotation of Danionella translucida.</title>
        <authorList>
            <person name="Kadobianskyi M."/>
            <person name="Schulze L."/>
            <person name="Schuelke M."/>
            <person name="Judkewitz B."/>
        </authorList>
    </citation>
    <scope>NUCLEOTIDE SEQUENCE [LARGE SCALE GENOMIC DNA]</scope>
    <source>
        <strain evidence="9 10">Bolton</strain>
    </source>
</reference>
<evidence type="ECO:0000256" key="5">
    <source>
        <dbReference type="ARBA" id="ARBA00023136"/>
    </source>
</evidence>
<feature type="chain" id="PRO_5021989602" description="Stereocilin" evidence="8">
    <location>
        <begin position="23"/>
        <end position="1976"/>
    </location>
</feature>
<evidence type="ECO:0000313" key="9">
    <source>
        <dbReference type="EMBL" id="TRY86166.1"/>
    </source>
</evidence>
<evidence type="ECO:0000256" key="3">
    <source>
        <dbReference type="ARBA" id="ARBA00022729"/>
    </source>
</evidence>
<comment type="caution">
    <text evidence="9">The sequence shown here is derived from an EMBL/GenBank/DDBJ whole genome shotgun (WGS) entry which is preliminary data.</text>
</comment>
<gene>
    <name evidence="9" type="ORF">DNTS_030216</name>
</gene>
<dbReference type="InterPro" id="IPR026664">
    <property type="entry name" value="Stereocilin-rel"/>
</dbReference>
<keyword evidence="5" id="KW-0472">Membrane</keyword>
<evidence type="ECO:0000256" key="2">
    <source>
        <dbReference type="ARBA" id="ARBA00011016"/>
    </source>
</evidence>
<comment type="subcellular location">
    <subcellularLocation>
        <location evidence="1">Membrane</location>
    </subcellularLocation>
</comment>
<organism evidence="9 10">
    <name type="scientific">Danionella cerebrum</name>
    <dbReference type="NCBI Taxonomy" id="2873325"/>
    <lineage>
        <taxon>Eukaryota</taxon>
        <taxon>Metazoa</taxon>
        <taxon>Chordata</taxon>
        <taxon>Craniata</taxon>
        <taxon>Vertebrata</taxon>
        <taxon>Euteleostomi</taxon>
        <taxon>Actinopterygii</taxon>
        <taxon>Neopterygii</taxon>
        <taxon>Teleostei</taxon>
        <taxon>Ostariophysi</taxon>
        <taxon>Cypriniformes</taxon>
        <taxon>Danionidae</taxon>
        <taxon>Danioninae</taxon>
        <taxon>Danionella</taxon>
    </lineage>
</organism>
<evidence type="ECO:0000256" key="6">
    <source>
        <dbReference type="ARBA" id="ARBA00023180"/>
    </source>
</evidence>
<dbReference type="GO" id="GO:0009986">
    <property type="term" value="C:cell surface"/>
    <property type="evidence" value="ECO:0007669"/>
    <property type="project" value="TreeGrafter"/>
</dbReference>
<dbReference type="Proteomes" id="UP000316079">
    <property type="component" value="Unassembled WGS sequence"/>
</dbReference>
<evidence type="ECO:0000256" key="8">
    <source>
        <dbReference type="SAM" id="SignalP"/>
    </source>
</evidence>
<keyword evidence="4" id="KW-0130">Cell adhesion</keyword>
<comment type="similarity">
    <text evidence="2">Belongs to the mesothelin family.</text>
</comment>
<name>A0A553Q8A8_9TELE</name>
<dbReference type="STRING" id="623744.A0A553Q8A8"/>
<evidence type="ECO:0000313" key="10">
    <source>
        <dbReference type="Proteomes" id="UP000316079"/>
    </source>
</evidence>
<dbReference type="Pfam" id="PF06060">
    <property type="entry name" value="Mesothelin"/>
    <property type="match status" value="2"/>
</dbReference>
<keyword evidence="6" id="KW-0325">Glycoprotein</keyword>
<proteinExistence type="inferred from homology"/>
<accession>A0A553Q8A8</accession>
<feature type="region of interest" description="Disordered" evidence="7">
    <location>
        <begin position="24"/>
        <end position="55"/>
    </location>
</feature>
<dbReference type="GO" id="GO:0016020">
    <property type="term" value="C:membrane"/>
    <property type="evidence" value="ECO:0007669"/>
    <property type="project" value="UniProtKB-SubCell"/>
</dbReference>
<evidence type="ECO:0000256" key="1">
    <source>
        <dbReference type="ARBA" id="ARBA00004370"/>
    </source>
</evidence>
<dbReference type="PANTHER" id="PTHR23412:SF6">
    <property type="entry name" value="MESOTHELIN"/>
    <property type="match status" value="1"/>
</dbReference>
<keyword evidence="10" id="KW-1185">Reference proteome</keyword>
<dbReference type="GO" id="GO:0007160">
    <property type="term" value="P:cell-matrix adhesion"/>
    <property type="evidence" value="ECO:0007669"/>
    <property type="project" value="TreeGrafter"/>
</dbReference>
<feature type="signal peptide" evidence="8">
    <location>
        <begin position="1"/>
        <end position="22"/>
    </location>
</feature>